<name>A0ABW1CU74_9ACTN</name>
<proteinExistence type="predicted"/>
<dbReference type="RefSeq" id="WP_379518301.1">
    <property type="nucleotide sequence ID" value="NZ_JBHSPA010000041.1"/>
</dbReference>
<keyword evidence="1" id="KW-0812">Transmembrane</keyword>
<dbReference type="EMBL" id="JBHSPA010000041">
    <property type="protein sequence ID" value="MFC5828802.1"/>
    <property type="molecule type" value="Genomic_DNA"/>
</dbReference>
<sequence>MPDVRGPDLGEVGSVVAALRTTSINTFHELGGSIGMAVVSTVAAASLAPGGTAGVGGFVSGLTLCAVAAGVAAVVSLGLVPPGRPAAAFVGHWHGH</sequence>
<accession>A0ABW1CU74</accession>
<evidence type="ECO:0000313" key="3">
    <source>
        <dbReference type="Proteomes" id="UP001596058"/>
    </source>
</evidence>
<dbReference type="Proteomes" id="UP001596058">
    <property type="component" value="Unassembled WGS sequence"/>
</dbReference>
<protein>
    <recommendedName>
        <fullName evidence="4">MFS transporter</fullName>
    </recommendedName>
</protein>
<organism evidence="2 3">
    <name type="scientific">Nonomuraea insulae</name>
    <dbReference type="NCBI Taxonomy" id="1616787"/>
    <lineage>
        <taxon>Bacteria</taxon>
        <taxon>Bacillati</taxon>
        <taxon>Actinomycetota</taxon>
        <taxon>Actinomycetes</taxon>
        <taxon>Streptosporangiales</taxon>
        <taxon>Streptosporangiaceae</taxon>
        <taxon>Nonomuraea</taxon>
    </lineage>
</organism>
<feature type="transmembrane region" description="Helical" evidence="1">
    <location>
        <begin position="30"/>
        <end position="49"/>
    </location>
</feature>
<reference evidence="3" key="1">
    <citation type="journal article" date="2019" name="Int. J. Syst. Evol. Microbiol.">
        <title>The Global Catalogue of Microorganisms (GCM) 10K type strain sequencing project: providing services to taxonomists for standard genome sequencing and annotation.</title>
        <authorList>
            <consortium name="The Broad Institute Genomics Platform"/>
            <consortium name="The Broad Institute Genome Sequencing Center for Infectious Disease"/>
            <person name="Wu L."/>
            <person name="Ma J."/>
        </authorList>
    </citation>
    <scope>NUCLEOTIDE SEQUENCE [LARGE SCALE GENOMIC DNA]</scope>
    <source>
        <strain evidence="3">CCUG 53903</strain>
    </source>
</reference>
<gene>
    <name evidence="2" type="ORF">ACFPZ3_33460</name>
</gene>
<keyword evidence="3" id="KW-1185">Reference proteome</keyword>
<keyword evidence="1" id="KW-0472">Membrane</keyword>
<keyword evidence="1" id="KW-1133">Transmembrane helix</keyword>
<evidence type="ECO:0008006" key="4">
    <source>
        <dbReference type="Google" id="ProtNLM"/>
    </source>
</evidence>
<feature type="transmembrane region" description="Helical" evidence="1">
    <location>
        <begin position="55"/>
        <end position="80"/>
    </location>
</feature>
<evidence type="ECO:0000313" key="2">
    <source>
        <dbReference type="EMBL" id="MFC5828802.1"/>
    </source>
</evidence>
<comment type="caution">
    <text evidence="2">The sequence shown here is derived from an EMBL/GenBank/DDBJ whole genome shotgun (WGS) entry which is preliminary data.</text>
</comment>
<evidence type="ECO:0000256" key="1">
    <source>
        <dbReference type="SAM" id="Phobius"/>
    </source>
</evidence>